<name>A0ABT2SBE7_9FIRM</name>
<comment type="caution">
    <text evidence="2">The sequence shown here is derived from an EMBL/GenBank/DDBJ whole genome shotgun (WGS) entry which is preliminary data.</text>
</comment>
<dbReference type="Pfam" id="PF00403">
    <property type="entry name" value="HMA"/>
    <property type="match status" value="1"/>
</dbReference>
<proteinExistence type="predicted"/>
<protein>
    <submittedName>
        <fullName evidence="2">Cation transporter</fullName>
    </submittedName>
</protein>
<reference evidence="2 3" key="1">
    <citation type="journal article" date="2021" name="ISME Commun">
        <title>Automated analysis of genomic sequences facilitates high-throughput and comprehensive description of bacteria.</title>
        <authorList>
            <person name="Hitch T.C.A."/>
        </authorList>
    </citation>
    <scope>NUCLEOTIDE SEQUENCE [LARGE SCALE GENOMIC DNA]</scope>
    <source>
        <strain evidence="2 3">Sanger_19</strain>
    </source>
</reference>
<keyword evidence="3" id="KW-1185">Reference proteome</keyword>
<dbReference type="PROSITE" id="PS50846">
    <property type="entry name" value="HMA_2"/>
    <property type="match status" value="1"/>
</dbReference>
<dbReference type="InterPro" id="IPR036163">
    <property type="entry name" value="HMA_dom_sf"/>
</dbReference>
<dbReference type="Gene3D" id="3.30.70.100">
    <property type="match status" value="1"/>
</dbReference>
<dbReference type="InterPro" id="IPR006121">
    <property type="entry name" value="HMA_dom"/>
</dbReference>
<dbReference type="SUPFAM" id="SSF55008">
    <property type="entry name" value="HMA, heavy metal-associated domain"/>
    <property type="match status" value="1"/>
</dbReference>
<evidence type="ECO:0000313" key="2">
    <source>
        <dbReference type="EMBL" id="MCU6716378.1"/>
    </source>
</evidence>
<dbReference type="Proteomes" id="UP001209666">
    <property type="component" value="Unassembled WGS sequence"/>
</dbReference>
<evidence type="ECO:0000259" key="1">
    <source>
        <dbReference type="PROSITE" id="PS50846"/>
    </source>
</evidence>
<feature type="domain" description="HMA" evidence="1">
    <location>
        <begin position="2"/>
        <end position="67"/>
    </location>
</feature>
<evidence type="ECO:0000313" key="3">
    <source>
        <dbReference type="Proteomes" id="UP001209666"/>
    </source>
</evidence>
<sequence length="85" mass="9410">MQKITVKVDGMQCGMCEAHVNDAVRAAFPVKKVTSSHSKKETVIITDTNIPEGKIKEVIKNSGYDALEVTKEPYEKKGLFSALRK</sequence>
<organism evidence="2 3">
    <name type="scientific">Roseburia amylophila</name>
    <dbReference type="NCBI Taxonomy" id="2981794"/>
    <lineage>
        <taxon>Bacteria</taxon>
        <taxon>Bacillati</taxon>
        <taxon>Bacillota</taxon>
        <taxon>Clostridia</taxon>
        <taxon>Lachnospirales</taxon>
        <taxon>Lachnospiraceae</taxon>
        <taxon>Roseburia</taxon>
    </lineage>
</organism>
<gene>
    <name evidence="2" type="ORF">OCV43_03680</name>
</gene>
<dbReference type="EMBL" id="JAOQKI010000004">
    <property type="protein sequence ID" value="MCU6716378.1"/>
    <property type="molecule type" value="Genomic_DNA"/>
</dbReference>
<dbReference type="CDD" id="cd00371">
    <property type="entry name" value="HMA"/>
    <property type="match status" value="1"/>
</dbReference>
<dbReference type="RefSeq" id="WP_262623442.1">
    <property type="nucleotide sequence ID" value="NZ_JAOQKI010000004.1"/>
</dbReference>
<accession>A0ABT2SBE7</accession>